<dbReference type="EC" id="2.7.11.1" evidence="2"/>
<evidence type="ECO:0000256" key="10">
    <source>
        <dbReference type="ARBA" id="ARBA00022777"/>
    </source>
</evidence>
<dbReference type="SMART" id="SM00220">
    <property type="entry name" value="S_TKc"/>
    <property type="match status" value="2"/>
</dbReference>
<comment type="catalytic activity">
    <reaction evidence="17">
        <text>L-threonyl-[protein] + ATP = O-phospho-L-threonyl-[protein] + ADP + H(+)</text>
        <dbReference type="Rhea" id="RHEA:46608"/>
        <dbReference type="Rhea" id="RHEA-COMP:11060"/>
        <dbReference type="Rhea" id="RHEA-COMP:11605"/>
        <dbReference type="ChEBI" id="CHEBI:15378"/>
        <dbReference type="ChEBI" id="CHEBI:30013"/>
        <dbReference type="ChEBI" id="CHEBI:30616"/>
        <dbReference type="ChEBI" id="CHEBI:61977"/>
        <dbReference type="ChEBI" id="CHEBI:456216"/>
        <dbReference type="EC" id="2.7.11.1"/>
    </reaction>
</comment>
<keyword evidence="3" id="KW-0723">Serine/threonine-protein kinase</keyword>
<dbReference type="Pfam" id="PF08276">
    <property type="entry name" value="PAN_2"/>
    <property type="match status" value="1"/>
</dbReference>
<keyword evidence="15" id="KW-0675">Receptor</keyword>
<evidence type="ECO:0000256" key="14">
    <source>
        <dbReference type="ARBA" id="ARBA00023157"/>
    </source>
</evidence>
<dbReference type="PROSITE" id="PS50927">
    <property type="entry name" value="BULB_LECTIN"/>
    <property type="match status" value="1"/>
</dbReference>
<evidence type="ECO:0000256" key="15">
    <source>
        <dbReference type="ARBA" id="ARBA00023170"/>
    </source>
</evidence>
<proteinExistence type="predicted"/>
<feature type="transmembrane region" description="Helical" evidence="20">
    <location>
        <begin position="303"/>
        <end position="326"/>
    </location>
</feature>
<dbReference type="FunFam" id="2.90.10.10:FF:000013">
    <property type="entry name" value="G-type lectin S-receptor-like serine/threonine-protein kinase LECRK1"/>
    <property type="match status" value="1"/>
</dbReference>
<evidence type="ECO:0000256" key="9">
    <source>
        <dbReference type="ARBA" id="ARBA00022741"/>
    </source>
</evidence>
<dbReference type="CDD" id="cd14066">
    <property type="entry name" value="STKc_IRAK"/>
    <property type="match status" value="2"/>
</dbReference>
<name>A0A8X7NQU1_BRACI</name>
<dbReference type="InterPro" id="IPR008271">
    <property type="entry name" value="Ser/Thr_kinase_AS"/>
</dbReference>
<evidence type="ECO:0000256" key="12">
    <source>
        <dbReference type="ARBA" id="ARBA00022989"/>
    </source>
</evidence>
<dbReference type="GO" id="GO:0030246">
    <property type="term" value="F:carbohydrate binding"/>
    <property type="evidence" value="ECO:0007669"/>
    <property type="project" value="UniProtKB-KW"/>
</dbReference>
<dbReference type="Pfam" id="PF01453">
    <property type="entry name" value="B_lectin"/>
    <property type="match status" value="1"/>
</dbReference>
<dbReference type="CDD" id="cd00028">
    <property type="entry name" value="B_lectin"/>
    <property type="match status" value="1"/>
</dbReference>
<keyword evidence="5" id="KW-0808">Transferase</keyword>
<keyword evidence="11 19" id="KW-0067">ATP-binding</keyword>
<dbReference type="SUPFAM" id="SSF51110">
    <property type="entry name" value="alpha-D-mannose-specific plant lectins"/>
    <property type="match status" value="1"/>
</dbReference>
<dbReference type="SUPFAM" id="SSF56112">
    <property type="entry name" value="Protein kinase-like (PK-like)"/>
    <property type="match status" value="2"/>
</dbReference>
<dbReference type="InterPro" id="IPR036426">
    <property type="entry name" value="Bulb-type_lectin_dom_sf"/>
</dbReference>
<dbReference type="Pfam" id="PF00069">
    <property type="entry name" value="Pkinase"/>
    <property type="match status" value="2"/>
</dbReference>
<dbReference type="GO" id="GO:0004674">
    <property type="term" value="F:protein serine/threonine kinase activity"/>
    <property type="evidence" value="ECO:0007669"/>
    <property type="project" value="UniProtKB-KW"/>
</dbReference>
<dbReference type="EMBL" id="JAAMPC010001625">
    <property type="protein sequence ID" value="KAG2238384.1"/>
    <property type="molecule type" value="Genomic_DNA"/>
</dbReference>
<dbReference type="FunFam" id="3.30.200.20:FF:000059">
    <property type="entry name" value="S-receptor-like serine/threonine-protein kinase"/>
    <property type="match status" value="2"/>
</dbReference>
<dbReference type="InterPro" id="IPR011009">
    <property type="entry name" value="Kinase-like_dom_sf"/>
</dbReference>
<evidence type="ECO:0000256" key="11">
    <source>
        <dbReference type="ARBA" id="ARBA00022840"/>
    </source>
</evidence>
<dbReference type="FunFam" id="2.90.10.30:FF:000001">
    <property type="entry name" value="Serine/threonine-protein kinase"/>
    <property type="match status" value="2"/>
</dbReference>
<dbReference type="PROSITE" id="PS00108">
    <property type="entry name" value="PROTEIN_KINASE_ST"/>
    <property type="match status" value="2"/>
</dbReference>
<dbReference type="SMART" id="SM00108">
    <property type="entry name" value="B_lectin"/>
    <property type="match status" value="1"/>
</dbReference>
<evidence type="ECO:0000256" key="7">
    <source>
        <dbReference type="ARBA" id="ARBA00022729"/>
    </source>
</evidence>
<feature type="binding site" evidence="19">
    <location>
        <position position="1200"/>
    </location>
    <ligand>
        <name>ATP</name>
        <dbReference type="ChEBI" id="CHEBI:30616"/>
    </ligand>
</feature>
<dbReference type="Gene3D" id="2.90.10.10">
    <property type="entry name" value="Bulb-type lectin domain"/>
    <property type="match status" value="3"/>
</dbReference>
<dbReference type="PANTHER" id="PTHR47976">
    <property type="entry name" value="G-TYPE LECTIN S-RECEPTOR-LIKE SERINE/THREONINE-PROTEIN KINASE SD2-5"/>
    <property type="match status" value="1"/>
</dbReference>
<keyword evidence="24" id="KW-1185">Reference proteome</keyword>
<dbReference type="InterPro" id="IPR017441">
    <property type="entry name" value="Protein_kinase_ATP_BS"/>
</dbReference>
<comment type="caution">
    <text evidence="23">The sequence shown here is derived from an EMBL/GenBank/DDBJ whole genome shotgun (WGS) entry which is preliminary data.</text>
</comment>
<evidence type="ECO:0000313" key="24">
    <source>
        <dbReference type="Proteomes" id="UP000886595"/>
    </source>
</evidence>
<keyword evidence="7" id="KW-0732">Signal</keyword>
<protein>
    <recommendedName>
        <fullName evidence="2">non-specific serine/threonine protein kinase</fullName>
        <ecNumber evidence="2">2.7.11.1</ecNumber>
    </recommendedName>
</protein>
<evidence type="ECO:0000256" key="5">
    <source>
        <dbReference type="ARBA" id="ARBA00022679"/>
    </source>
</evidence>
<evidence type="ECO:0000256" key="2">
    <source>
        <dbReference type="ARBA" id="ARBA00012513"/>
    </source>
</evidence>
<evidence type="ECO:0000256" key="19">
    <source>
        <dbReference type="PROSITE-ProRule" id="PRU10141"/>
    </source>
</evidence>
<keyword evidence="10" id="KW-0418">Kinase</keyword>
<evidence type="ECO:0000256" key="18">
    <source>
        <dbReference type="ARBA" id="ARBA00048679"/>
    </source>
</evidence>
<evidence type="ECO:0000256" key="16">
    <source>
        <dbReference type="ARBA" id="ARBA00023180"/>
    </source>
</evidence>
<evidence type="ECO:0000256" key="1">
    <source>
        <dbReference type="ARBA" id="ARBA00004479"/>
    </source>
</evidence>
<dbReference type="InterPro" id="IPR001480">
    <property type="entry name" value="Bulb-type_lectin_dom"/>
</dbReference>
<evidence type="ECO:0000259" key="21">
    <source>
        <dbReference type="PROSITE" id="PS50011"/>
    </source>
</evidence>
<organism evidence="23 24">
    <name type="scientific">Brassica carinata</name>
    <name type="common">Ethiopian mustard</name>
    <name type="synonym">Abyssinian cabbage</name>
    <dbReference type="NCBI Taxonomy" id="52824"/>
    <lineage>
        <taxon>Eukaryota</taxon>
        <taxon>Viridiplantae</taxon>
        <taxon>Streptophyta</taxon>
        <taxon>Embryophyta</taxon>
        <taxon>Tracheophyta</taxon>
        <taxon>Spermatophyta</taxon>
        <taxon>Magnoliopsida</taxon>
        <taxon>eudicotyledons</taxon>
        <taxon>Gunneridae</taxon>
        <taxon>Pentapetalae</taxon>
        <taxon>rosids</taxon>
        <taxon>malvids</taxon>
        <taxon>Brassicales</taxon>
        <taxon>Brassicaceae</taxon>
        <taxon>Brassiceae</taxon>
        <taxon>Brassica</taxon>
    </lineage>
</organism>
<dbReference type="PROSITE" id="PS50011">
    <property type="entry name" value="PROTEIN_KINASE_DOM"/>
    <property type="match status" value="2"/>
</dbReference>
<dbReference type="CDD" id="cd01098">
    <property type="entry name" value="PAN_AP_plant"/>
    <property type="match status" value="2"/>
</dbReference>
<evidence type="ECO:0000256" key="4">
    <source>
        <dbReference type="ARBA" id="ARBA00022536"/>
    </source>
</evidence>
<comment type="subcellular location">
    <subcellularLocation>
        <location evidence="1">Membrane</location>
        <topology evidence="1">Single-pass type I membrane protein</topology>
    </subcellularLocation>
</comment>
<evidence type="ECO:0000256" key="3">
    <source>
        <dbReference type="ARBA" id="ARBA00022527"/>
    </source>
</evidence>
<keyword evidence="16" id="KW-0325">Glycoprotein</keyword>
<dbReference type="GO" id="GO:0005524">
    <property type="term" value="F:ATP binding"/>
    <property type="evidence" value="ECO:0007669"/>
    <property type="project" value="UniProtKB-UniRule"/>
</dbReference>
<evidence type="ECO:0000256" key="17">
    <source>
        <dbReference type="ARBA" id="ARBA00047899"/>
    </source>
</evidence>
<evidence type="ECO:0000259" key="22">
    <source>
        <dbReference type="PROSITE" id="PS50927"/>
    </source>
</evidence>
<keyword evidence="13 20" id="KW-0472">Membrane</keyword>
<evidence type="ECO:0000256" key="6">
    <source>
        <dbReference type="ARBA" id="ARBA00022692"/>
    </source>
</evidence>
<keyword evidence="12 20" id="KW-1133">Transmembrane helix</keyword>
<accession>A0A8X7NQU1</accession>
<dbReference type="OrthoDB" id="5857966at2759"/>
<feature type="transmembrane region" description="Helical" evidence="20">
    <location>
        <begin position="1105"/>
        <end position="1127"/>
    </location>
</feature>
<feature type="domain" description="Bulb-type lectin" evidence="22">
    <location>
        <begin position="675"/>
        <end position="798"/>
    </location>
</feature>
<reference evidence="23 24" key="1">
    <citation type="submission" date="2020-02" db="EMBL/GenBank/DDBJ databases">
        <authorList>
            <person name="Ma Q."/>
            <person name="Huang Y."/>
            <person name="Song X."/>
            <person name="Pei D."/>
        </authorList>
    </citation>
    <scope>NUCLEOTIDE SEQUENCE [LARGE SCALE GENOMIC DNA]</scope>
    <source>
        <strain evidence="23">Sxm20200214</strain>
        <tissue evidence="23">Leaf</tissue>
    </source>
</reference>
<dbReference type="PANTHER" id="PTHR47976:SF15">
    <property type="entry name" value="G-TYPE LECTIN S-RECEPTOR-LIKE SERINE_THREONINE-PROTEIN KINASE RLK1"/>
    <property type="match status" value="1"/>
</dbReference>
<dbReference type="InterPro" id="IPR051343">
    <property type="entry name" value="G-type_lectin_kinases/EP1-like"/>
</dbReference>
<evidence type="ECO:0000256" key="13">
    <source>
        <dbReference type="ARBA" id="ARBA00023136"/>
    </source>
</evidence>
<feature type="domain" description="Protein kinase" evidence="21">
    <location>
        <begin position="367"/>
        <end position="638"/>
    </location>
</feature>
<dbReference type="Proteomes" id="UP000886595">
    <property type="component" value="Unassembled WGS sequence"/>
</dbReference>
<comment type="catalytic activity">
    <reaction evidence="18">
        <text>L-seryl-[protein] + ATP = O-phospho-L-seryl-[protein] + ADP + H(+)</text>
        <dbReference type="Rhea" id="RHEA:17989"/>
        <dbReference type="Rhea" id="RHEA-COMP:9863"/>
        <dbReference type="Rhea" id="RHEA-COMP:11604"/>
        <dbReference type="ChEBI" id="CHEBI:15378"/>
        <dbReference type="ChEBI" id="CHEBI:29999"/>
        <dbReference type="ChEBI" id="CHEBI:30616"/>
        <dbReference type="ChEBI" id="CHEBI:83421"/>
        <dbReference type="ChEBI" id="CHEBI:456216"/>
        <dbReference type="EC" id="2.7.11.1"/>
    </reaction>
</comment>
<dbReference type="Gene3D" id="1.10.510.10">
    <property type="entry name" value="Transferase(Phosphotransferase) domain 1"/>
    <property type="match status" value="2"/>
</dbReference>
<evidence type="ECO:0000256" key="20">
    <source>
        <dbReference type="SAM" id="Phobius"/>
    </source>
</evidence>
<keyword evidence="8" id="KW-0430">Lectin</keyword>
<sequence>MQSIEIGSNLSSRLTETSFKKGRFRLHLGDDGDLKLLVLNSKSLAETDVYFSYYESGTTEPNPGTRLVFNQSGYMYVLRSDNATRFGIKENVPVSSGDVYRRAVLHFDGVFAQYHHSKEQGSNGWELAWAVPDNICEKSSEEALGNVACGFNSICILGDDQRPKCQCPEKFSLMDPSDEYGDCKPDFEMQTCGPENNKTENVHVNVYELMRVDRTNWPYGDYQRYKNYDEDTCRNACLSDCFCAAVVYGNDRVCWLKRFPLSFGQRAPNGNHDDRRDSYTLIKVLKGVVDVPVTRYRGRNSGWLIIACSVLLGTSALFNFILLALYRRMNKRKKKRSQARDIGPATSTAVELNLRVFTYRELVVATGDFMDELGRGGFGIVYKGFITISGGDEVAVAVKKLDRVAQENEKEFKNEVRVIGQIHHKNLVRLIGFSNEGHSRLIVYEFIPHGTLADFLFRRPRPSWEDRKRIAVGIARGILYLHEDCKEQIIHCDIKPQNILLDASYNPRISDFGLAKLLMMNQTHTLTNIRGTKGYVAPEWFRNSPITSKVDVYSYGVMLLEIVCCKKAVDLDESVILIDWAYDCFRDRRLEDLIEDDLEAIEDMEMVERYVKIGIWCIQEESGLRPNMRNITQMLEGVTQVRDPPNPCPYSVLSCDEYLSCGPNIINGSIPVGESLTASESQQFSSSWRSPSGDFAFGFRKIQPNDGFTLSVWFDKIPDKTIVWHAQAVNTTTGLVPAGSNVTLTADRGLVLTDPRGQQLWSSSLPPSNGSVSQGRINDAGNFGLLSETTEDSGEFLWSSFANPTDTLLPTQGMEVGRNLSSRLTETSFSKGRYRLHLGNDGDLRLLTLNPETLLESDINFAYYASNTKNQNPGTQLVFNESGYMYILQRNNSRFYLKEDVPVSSKDFYHRAVLHFDGVFAQYYHPKGGDGGWRWAWSQPENICAKGFGTDLAANEVGNLACGFNNICSLGDNQRPRCQCPERFVLSDPSDSYGDCKPDFEMHSCGAKSNQTDVSLYEFVTLEKTNWPSGDYKKYSNYDEERCKASCLNDCFCAAVVFRTICWKKKFPLSYGHRSPTGGSDTFIKVRKLTAGVPNTGRRGKGRDWLIITCSVLLGTSALVNFILLYMNRNKKRMAKKPNQRRYSGAATATDLNLRVFTYRDLVVATGDFVEELGRGAFGIVYKGVLKVSGDSEVNVAVKKLDRVAQESEKEFKNEVKVIGQIHHKNLVKLIGFCDEGQSRLIVYELLPNGTLAGFLFRRPRPSWEDRRRIAVEVARGILYLHEECSEQIIHCDIKPQNILLDEHNNPRISDFGLAKLLMINQTHTLTNIRGTKGYVATEWFRNSPITSKVDVYSYGVMLLEIVCCKKAVDLEDNVILIDWAYDCFRQRRLKDLIKEDLEALDNMDLVERYVKIGIWCIQEEPGKRPNMRNVTQMLEGVAQVNDPPNPSPYNTFTCAESMSN</sequence>
<dbReference type="PROSITE" id="PS00107">
    <property type="entry name" value="PROTEIN_KINASE_ATP"/>
    <property type="match status" value="2"/>
</dbReference>
<dbReference type="InterPro" id="IPR003609">
    <property type="entry name" value="Pan_app"/>
</dbReference>
<dbReference type="Gene3D" id="3.30.200.20">
    <property type="entry name" value="Phosphorylase Kinase, domain 1"/>
    <property type="match status" value="2"/>
</dbReference>
<dbReference type="InterPro" id="IPR000719">
    <property type="entry name" value="Prot_kinase_dom"/>
</dbReference>
<keyword evidence="14" id="KW-1015">Disulfide bond</keyword>
<gene>
    <name evidence="23" type="ORF">Bca52824_092356</name>
</gene>
<feature type="domain" description="Protein kinase" evidence="21">
    <location>
        <begin position="1167"/>
        <end position="1438"/>
    </location>
</feature>
<dbReference type="GO" id="GO:0016020">
    <property type="term" value="C:membrane"/>
    <property type="evidence" value="ECO:0007669"/>
    <property type="project" value="UniProtKB-SubCell"/>
</dbReference>
<keyword evidence="6 20" id="KW-0812">Transmembrane</keyword>
<dbReference type="FunFam" id="1.10.510.10:FF:000237">
    <property type="entry name" value="G-type lectin S-receptor-like serine/threonine-protein kinase"/>
    <property type="match status" value="2"/>
</dbReference>
<evidence type="ECO:0000313" key="23">
    <source>
        <dbReference type="EMBL" id="KAG2238384.1"/>
    </source>
</evidence>
<feature type="binding site" evidence="19">
    <location>
        <position position="400"/>
    </location>
    <ligand>
        <name>ATP</name>
        <dbReference type="ChEBI" id="CHEBI:30616"/>
    </ligand>
</feature>
<keyword evidence="4" id="KW-0245">EGF-like domain</keyword>
<keyword evidence="9 19" id="KW-0547">Nucleotide-binding</keyword>
<evidence type="ECO:0000256" key="8">
    <source>
        <dbReference type="ARBA" id="ARBA00022734"/>
    </source>
</evidence>